<proteinExistence type="predicted"/>
<feature type="domain" description="Piwi" evidence="1">
    <location>
        <begin position="41"/>
        <end position="142"/>
    </location>
</feature>
<reference evidence="2 3" key="1">
    <citation type="journal article" date="2016" name="Genome Biol. Evol.">
        <title>Gene Family Evolution Reflects Adaptation to Soil Environmental Stressors in the Genome of the Collembolan Orchesella cincta.</title>
        <authorList>
            <person name="Faddeeva-Vakhrusheva A."/>
            <person name="Derks M.F."/>
            <person name="Anvar S.Y."/>
            <person name="Agamennone V."/>
            <person name="Suring W."/>
            <person name="Smit S."/>
            <person name="van Straalen N.M."/>
            <person name="Roelofs D."/>
        </authorList>
    </citation>
    <scope>NUCLEOTIDE SEQUENCE [LARGE SCALE GENOMIC DNA]</scope>
    <source>
        <tissue evidence="2">Mixed pool</tissue>
    </source>
</reference>
<dbReference type="GO" id="GO:0003676">
    <property type="term" value="F:nucleic acid binding"/>
    <property type="evidence" value="ECO:0007669"/>
    <property type="project" value="InterPro"/>
</dbReference>
<keyword evidence="3" id="KW-1185">Reference proteome</keyword>
<dbReference type="Pfam" id="PF02171">
    <property type="entry name" value="Piwi"/>
    <property type="match status" value="1"/>
</dbReference>
<gene>
    <name evidence="2" type="ORF">Ocin01_18667</name>
</gene>
<dbReference type="STRING" id="48709.A0A1D2M4W7"/>
<accession>A0A1D2M4W7</accession>
<dbReference type="Proteomes" id="UP000094527">
    <property type="component" value="Unassembled WGS sequence"/>
</dbReference>
<dbReference type="InterPro" id="IPR003165">
    <property type="entry name" value="Piwi"/>
</dbReference>
<name>A0A1D2M4W7_ORCCI</name>
<dbReference type="InterPro" id="IPR012337">
    <property type="entry name" value="RNaseH-like_sf"/>
</dbReference>
<dbReference type="EMBL" id="LJIJ01004243">
    <property type="protein sequence ID" value="ODM88015.1"/>
    <property type="molecule type" value="Genomic_DNA"/>
</dbReference>
<dbReference type="OrthoDB" id="445936at2759"/>
<evidence type="ECO:0000259" key="1">
    <source>
        <dbReference type="Pfam" id="PF02171"/>
    </source>
</evidence>
<dbReference type="SUPFAM" id="SSF53098">
    <property type="entry name" value="Ribonuclease H-like"/>
    <property type="match status" value="1"/>
</dbReference>
<evidence type="ECO:0000313" key="2">
    <source>
        <dbReference type="EMBL" id="ODM88015.1"/>
    </source>
</evidence>
<organism evidence="2 3">
    <name type="scientific">Orchesella cincta</name>
    <name type="common">Springtail</name>
    <name type="synonym">Podura cincta</name>
    <dbReference type="NCBI Taxonomy" id="48709"/>
    <lineage>
        <taxon>Eukaryota</taxon>
        <taxon>Metazoa</taxon>
        <taxon>Ecdysozoa</taxon>
        <taxon>Arthropoda</taxon>
        <taxon>Hexapoda</taxon>
        <taxon>Collembola</taxon>
        <taxon>Entomobryomorpha</taxon>
        <taxon>Entomobryoidea</taxon>
        <taxon>Orchesellidae</taxon>
        <taxon>Orchesellinae</taxon>
        <taxon>Orchesella</taxon>
    </lineage>
</organism>
<sequence length="143" mass="15697">MPLHRISSDRPNDYAKGVDDVMISTRTACSFSLSSFLNRPTTLPSQCFVARNAQNDKGLMSICTKLVVQMNAKLGGEPWTVLIPLKVKTDGCRIRCVSLRKRKGSSVGAMVATTSASYAKYFSTVSHHSSRDELSDRLRAAIL</sequence>
<evidence type="ECO:0000313" key="3">
    <source>
        <dbReference type="Proteomes" id="UP000094527"/>
    </source>
</evidence>
<dbReference type="AlphaFoldDB" id="A0A1D2M4W7"/>
<dbReference type="Gene3D" id="3.40.50.2300">
    <property type="match status" value="1"/>
</dbReference>
<comment type="caution">
    <text evidence="2">The sequence shown here is derived from an EMBL/GenBank/DDBJ whole genome shotgun (WGS) entry which is preliminary data.</text>
</comment>
<protein>
    <submittedName>
        <fullName evidence="2">Protein aubergine</fullName>
    </submittedName>
</protein>